<feature type="region of interest" description="Disordered" evidence="1">
    <location>
        <begin position="588"/>
        <end position="628"/>
    </location>
</feature>
<feature type="region of interest" description="Disordered" evidence="1">
    <location>
        <begin position="139"/>
        <end position="307"/>
    </location>
</feature>
<feature type="compositionally biased region" description="Acidic residues" evidence="1">
    <location>
        <begin position="589"/>
        <end position="603"/>
    </location>
</feature>
<dbReference type="Pfam" id="PF08202">
    <property type="entry name" value="MIS13"/>
    <property type="match status" value="1"/>
</dbReference>
<dbReference type="PANTHER" id="PTHR14778">
    <property type="entry name" value="KINETOCHORE-ASSOCIATED PROTEIN DSN1 HOMOLOG"/>
    <property type="match status" value="1"/>
</dbReference>
<proteinExistence type="predicted"/>
<dbReference type="InterPro" id="IPR013218">
    <property type="entry name" value="Dsn1/Mis13"/>
</dbReference>
<evidence type="ECO:0000313" key="2">
    <source>
        <dbReference type="EMBL" id="PGH23109.1"/>
    </source>
</evidence>
<gene>
    <name evidence="2" type="ORF">AJ80_02883</name>
</gene>
<protein>
    <recommendedName>
        <fullName evidence="4">Mis12-Mtw1 family protein</fullName>
    </recommendedName>
</protein>
<feature type="compositionally biased region" description="Polar residues" evidence="1">
    <location>
        <begin position="190"/>
        <end position="200"/>
    </location>
</feature>
<dbReference type="EMBL" id="PDNA01000029">
    <property type="protein sequence ID" value="PGH23109.1"/>
    <property type="molecule type" value="Genomic_DNA"/>
</dbReference>
<feature type="compositionally biased region" description="Low complexity" evidence="1">
    <location>
        <begin position="496"/>
        <end position="513"/>
    </location>
</feature>
<dbReference type="PANTHER" id="PTHR14778:SF2">
    <property type="entry name" value="KINETOCHORE-ASSOCIATED PROTEIN DSN1 HOMOLOG"/>
    <property type="match status" value="1"/>
</dbReference>
<reference evidence="2 3" key="1">
    <citation type="submission" date="2017-10" db="EMBL/GenBank/DDBJ databases">
        <title>Comparative genomics in systemic dimorphic fungi from Ajellomycetaceae.</title>
        <authorList>
            <person name="Munoz J.F."/>
            <person name="Mcewen J.G."/>
            <person name="Clay O.K."/>
            <person name="Cuomo C.A."/>
        </authorList>
    </citation>
    <scope>NUCLEOTIDE SEQUENCE [LARGE SCALE GENOMIC DNA]</scope>
    <source>
        <strain evidence="2 3">UAMH7299</strain>
    </source>
</reference>
<sequence length="649" mass="70580">MSTALATTRNATIITTHHQHHDYYSTGGRSSNSRAPRRSIFDFDEAVAAEVTRRDPLRSLDNTVMPPARGRSKAAAAAVISGTENGGGGSVKKVKRTNARLVEGSGDEGAGMNGWTGKSAGAGKRKAVEYDEDIEGFQFSRATQSKKPKPTAAGHNLRESTISEEPAAEKQPARRPRGRPPKTSEVPRNVVSTLNGQAATRPQRRTSKRLAEESPLIQASMNSRSRRKKSPDVEPAPITVHKKRGAAKSGEPRSAAIQESDERGSQTPKPQTIALPFADTPVMRKNKEMRMEKGKKGQRRSSLGMRGRRASSLIDSGASNALPHDAVDNADFYKHIESEGLSEPRRMRQLLIWCATRAMGDKPSGSRSEDESARLAARVLQEEILKEIGNRSELSDWFSREESTPPAVVVKKPNPKNIQNGEKIKELEEQIQKLQAERQSLASLLRPPSIPRIRPEPQSESREPNPSTSIPPPSSSSSSSEPIDASLLDPSQQPILNTLLNTSNSNNDNTSTTPDSAAHEPTSTSSISAISARLSRLTTSLAPTLDTFAAGMHNIELFCGSADRVAGQVLAICAARLDERDRIRRVVEEGEEEGEEDDDEDADSGEKIKTRRKRHGDEEGVGGGGGRRVLVEKEDLGVVLSALSRIERR</sequence>
<feature type="region of interest" description="Disordered" evidence="1">
    <location>
        <begin position="396"/>
        <end position="420"/>
    </location>
</feature>
<evidence type="ECO:0008006" key="4">
    <source>
        <dbReference type="Google" id="ProtNLM"/>
    </source>
</evidence>
<feature type="region of interest" description="Disordered" evidence="1">
    <location>
        <begin position="103"/>
        <end position="122"/>
    </location>
</feature>
<dbReference type="Proteomes" id="UP000224634">
    <property type="component" value="Unassembled WGS sequence"/>
</dbReference>
<feature type="compositionally biased region" description="Basic and acidic residues" evidence="1">
    <location>
        <begin position="285"/>
        <end position="295"/>
    </location>
</feature>
<dbReference type="GO" id="GO:0007059">
    <property type="term" value="P:chromosome segregation"/>
    <property type="evidence" value="ECO:0007669"/>
    <property type="project" value="InterPro"/>
</dbReference>
<evidence type="ECO:0000256" key="1">
    <source>
        <dbReference type="SAM" id="MobiDB-lite"/>
    </source>
</evidence>
<name>A0A2B7YPZ6_POLH7</name>
<dbReference type="AlphaFoldDB" id="A0A2B7YPZ6"/>
<organism evidence="2 3">
    <name type="scientific">Polytolypa hystricis (strain UAMH7299)</name>
    <dbReference type="NCBI Taxonomy" id="1447883"/>
    <lineage>
        <taxon>Eukaryota</taxon>
        <taxon>Fungi</taxon>
        <taxon>Dikarya</taxon>
        <taxon>Ascomycota</taxon>
        <taxon>Pezizomycotina</taxon>
        <taxon>Eurotiomycetes</taxon>
        <taxon>Eurotiomycetidae</taxon>
        <taxon>Onygenales</taxon>
        <taxon>Onygenales incertae sedis</taxon>
        <taxon>Polytolypa</taxon>
    </lineage>
</organism>
<keyword evidence="3" id="KW-1185">Reference proteome</keyword>
<evidence type="ECO:0000313" key="3">
    <source>
        <dbReference type="Proteomes" id="UP000224634"/>
    </source>
</evidence>
<feature type="compositionally biased region" description="Low complexity" evidence="1">
    <location>
        <begin position="405"/>
        <end position="417"/>
    </location>
</feature>
<dbReference type="GO" id="GO:0000444">
    <property type="term" value="C:MIS12/MIND type complex"/>
    <property type="evidence" value="ECO:0007669"/>
    <property type="project" value="InterPro"/>
</dbReference>
<dbReference type="OrthoDB" id="3364649at2759"/>
<feature type="compositionally biased region" description="Basic and acidic residues" evidence="1">
    <location>
        <begin position="453"/>
        <end position="463"/>
    </location>
</feature>
<accession>A0A2B7YPZ6</accession>
<feature type="region of interest" description="Disordered" evidence="1">
    <location>
        <begin position="440"/>
        <end position="524"/>
    </location>
</feature>
<dbReference type="STRING" id="1447883.A0A2B7YPZ6"/>
<comment type="caution">
    <text evidence="2">The sequence shown here is derived from an EMBL/GenBank/DDBJ whole genome shotgun (WGS) entry which is preliminary data.</text>
</comment>
<dbReference type="GO" id="GO:0051301">
    <property type="term" value="P:cell division"/>
    <property type="evidence" value="ECO:0007669"/>
    <property type="project" value="InterPro"/>
</dbReference>